<evidence type="ECO:0000313" key="4">
    <source>
        <dbReference type="Proteomes" id="UP000011021"/>
    </source>
</evidence>
<dbReference type="PROSITE" id="PS50983">
    <property type="entry name" value="FE_B12_PBP"/>
    <property type="match status" value="1"/>
</dbReference>
<sequence>MASLFSRFHSTPESGNRAVTAPTVSRTRTWQRSVRRTLTAASALPMAALLLQPVPLLAADAAGTEPPAAQAAPQSGPITVTDVLGRQVTLKAPAKRVILTQARHMPVMALLTPDPVSLLAGWSDEFKTSFSREYQTYLQRFPGIAKVPLVGRHTADSFSVEQALALRPDLIVLTARFAGGTDRQSVEESLMMKRFAAAGIPVLVVDFFVKPLENTVPSLKALGQAISQPQRTAEFIDFYESHMKAVANRLADLPAKDRPPVFVHAHAGSTDCCNSPGQGTFNEMISYAGGHNIGVDVLKTPTGKLGFEYINSRNPQVYVATGTGSGKRTSQGLTIGTGISEADARSSLQRVIDGNRLSALAAIRNGNAHGIWHAFNDSPLHVVFIEALAGWIHPDRFDERMAMKTLDEVNRRFLTVPLDGTYLVDLKKP</sequence>
<reference evidence="3 4" key="1">
    <citation type="submission" date="2010-12" db="EMBL/GenBank/DDBJ databases">
        <authorList>
            <person name="Muzny D."/>
            <person name="Qin X."/>
            <person name="Deng J."/>
            <person name="Jiang H."/>
            <person name="Liu Y."/>
            <person name="Qu J."/>
            <person name="Song X.-Z."/>
            <person name="Zhang L."/>
            <person name="Thornton R."/>
            <person name="Coyle M."/>
            <person name="Francisco L."/>
            <person name="Jackson L."/>
            <person name="Javaid M."/>
            <person name="Korchina V."/>
            <person name="Kovar C."/>
            <person name="Mata R."/>
            <person name="Mathew T."/>
            <person name="Ngo R."/>
            <person name="Nguyen L."/>
            <person name="Nguyen N."/>
            <person name="Okwuonu G."/>
            <person name="Ongeri F."/>
            <person name="Pham C."/>
            <person name="Simmons D."/>
            <person name="Wilczek-Boney K."/>
            <person name="Hale W."/>
            <person name="Jakkamsetti A."/>
            <person name="Pham P."/>
            <person name="Ruth R."/>
            <person name="San Lucas F."/>
            <person name="Warren J."/>
            <person name="Zhang J."/>
            <person name="Zhao Z."/>
            <person name="Zhou C."/>
            <person name="Zhu D."/>
            <person name="Lee S."/>
            <person name="Bess C."/>
            <person name="Blankenburg K."/>
            <person name="Forbes L."/>
            <person name="Fu Q."/>
            <person name="Gubbala S."/>
            <person name="Hirani K."/>
            <person name="Jayaseelan J.C."/>
            <person name="Lara F."/>
            <person name="Munidasa M."/>
            <person name="Palculict T."/>
            <person name="Patil S."/>
            <person name="Pu L.-L."/>
            <person name="Saada N."/>
            <person name="Tang L."/>
            <person name="Weissenberger G."/>
            <person name="Zhu Y."/>
            <person name="Hemphill L."/>
            <person name="Shang Y."/>
            <person name="Youmans B."/>
            <person name="Ayvaz T."/>
            <person name="Ross M."/>
            <person name="Santibanez J."/>
            <person name="Aqrawi P."/>
            <person name="Gross S."/>
            <person name="Joshi V."/>
            <person name="Fowler G."/>
            <person name="Nazareth L."/>
            <person name="Reid J."/>
            <person name="Worley K."/>
            <person name="Petrosino J."/>
            <person name="Highlander S."/>
            <person name="Gibbs R."/>
        </authorList>
    </citation>
    <scope>NUCLEOTIDE SEQUENCE [LARGE SCALE GENOMIC DNA]</scope>
    <source>
        <strain evidence="3 4">ATCC 51599</strain>
    </source>
</reference>
<comment type="caution">
    <text evidence="3">The sequence shown here is derived from an EMBL/GenBank/DDBJ whole genome shotgun (WGS) entry which is preliminary data.</text>
</comment>
<feature type="domain" description="Fe/B12 periplasmic-binding" evidence="2">
    <location>
        <begin position="96"/>
        <end position="396"/>
    </location>
</feature>
<dbReference type="STRING" id="887898.HMPREF0551_1023"/>
<dbReference type="HOGENOM" id="CLU_038034_5_0_4"/>
<evidence type="ECO:0000313" key="3">
    <source>
        <dbReference type="EMBL" id="EFV95535.1"/>
    </source>
</evidence>
<dbReference type="InterPro" id="IPR050902">
    <property type="entry name" value="ABC_Transporter_SBP"/>
</dbReference>
<dbReference type="Proteomes" id="UP000011021">
    <property type="component" value="Unassembled WGS sequence"/>
</dbReference>
<dbReference type="Gene3D" id="3.40.50.1980">
    <property type="entry name" value="Nitrogenase molybdenum iron protein domain"/>
    <property type="match status" value="2"/>
</dbReference>
<gene>
    <name evidence="3" type="ORF">HMPREF0551_1023</name>
</gene>
<dbReference type="InterPro" id="IPR002491">
    <property type="entry name" value="ABC_transptr_periplasmic_BD"/>
</dbReference>
<dbReference type="Pfam" id="PF01497">
    <property type="entry name" value="Peripla_BP_2"/>
    <property type="match status" value="1"/>
</dbReference>
<dbReference type="eggNOG" id="COG0614">
    <property type="taxonomic scope" value="Bacteria"/>
</dbReference>
<dbReference type="SUPFAM" id="SSF53807">
    <property type="entry name" value="Helical backbone' metal receptor"/>
    <property type="match status" value="1"/>
</dbReference>
<accession>E7RW52</accession>
<proteinExistence type="predicted"/>
<dbReference type="PANTHER" id="PTHR30535:SF34">
    <property type="entry name" value="MOLYBDATE-BINDING PROTEIN MOLA"/>
    <property type="match status" value="1"/>
</dbReference>
<dbReference type="PANTHER" id="PTHR30535">
    <property type="entry name" value="VITAMIN B12-BINDING PROTEIN"/>
    <property type="match status" value="1"/>
</dbReference>
<keyword evidence="4" id="KW-1185">Reference proteome</keyword>
<dbReference type="RefSeq" id="WP_005673235.1">
    <property type="nucleotide sequence ID" value="NZ_CP146288.1"/>
</dbReference>
<evidence type="ECO:0000256" key="1">
    <source>
        <dbReference type="SAM" id="MobiDB-lite"/>
    </source>
</evidence>
<dbReference type="EMBL" id="AEQP01000003">
    <property type="protein sequence ID" value="EFV95535.1"/>
    <property type="molecule type" value="Genomic_DNA"/>
</dbReference>
<name>E7RW52_9BURK</name>
<feature type="region of interest" description="Disordered" evidence="1">
    <location>
        <begin position="1"/>
        <end position="24"/>
    </location>
</feature>
<organism evidence="3 4">
    <name type="scientific">Lautropia mirabilis ATCC 51599</name>
    <dbReference type="NCBI Taxonomy" id="887898"/>
    <lineage>
        <taxon>Bacteria</taxon>
        <taxon>Pseudomonadati</taxon>
        <taxon>Pseudomonadota</taxon>
        <taxon>Betaproteobacteria</taxon>
        <taxon>Burkholderiales</taxon>
        <taxon>Burkholderiaceae</taxon>
        <taxon>Lautropia</taxon>
    </lineage>
</organism>
<evidence type="ECO:0000259" key="2">
    <source>
        <dbReference type="PROSITE" id="PS50983"/>
    </source>
</evidence>
<protein>
    <recommendedName>
        <fullName evidence="2">Fe/B12 periplasmic-binding domain-containing protein</fullName>
    </recommendedName>
</protein>
<dbReference type="AlphaFoldDB" id="E7RW52"/>